<name>A0A3N2AS92_9MICO</name>
<evidence type="ECO:0000313" key="3">
    <source>
        <dbReference type="EMBL" id="ROR65921.1"/>
    </source>
</evidence>
<dbReference type="InterPro" id="IPR003615">
    <property type="entry name" value="HNH_nuc"/>
</dbReference>
<feature type="compositionally biased region" description="Basic and acidic residues" evidence="1">
    <location>
        <begin position="505"/>
        <end position="515"/>
    </location>
</feature>
<protein>
    <submittedName>
        <fullName evidence="3">Uncharacterized protein DUF222</fullName>
    </submittedName>
</protein>
<proteinExistence type="predicted"/>
<sequence length="545" mass="57959">MSRIEQAAAAVDAARTMLAGLDGLSLAPDAEVTALLARAAELSRVVDAQRVRLAAEVAERSRGSVDEALCRQLGHRSAKECVGSVFGLRGRQAADLLAVAAATSARPALSGGMLPARFPHVAGALADGELSLAQADAILQSLGPAEPRADERELAWAERALVDAATAPTAPLVPELLVVQGRMYAAVLDPDGVLPGAERQRAMRSLTVGRRADGMWVITLVSPPEEGSALKAVLDAYEGPRVAVRFRDPDAPAGDDAGDDVPDGRSPAQLRHDVLVGIVREHAAAGRAPTVGGEAPTLLITGTIEALAAALDGAEHRERSVRVEHTGDVVPVDVASRMLCDAFVQIAVTDDCGHVLQLGRAKRLFNRAQRRALAARDHGCQAPGCRMPAAWCEAHHVLAWLLGGPTDVDNGILLCAYHHHEVHAGRLVVERAGPRPGQWRVVSRLQPVRRSARSRSTAEPVAAGSMAVDAASPLAIRLPDAVGRSADIEPLRVEPQSVEPQSAEPHSDEPHSIEHRARRALARRHRRRAPLPRVDLHRPRIVLRP</sequence>
<dbReference type="Gene3D" id="1.10.30.50">
    <property type="match status" value="1"/>
</dbReference>
<evidence type="ECO:0000313" key="4">
    <source>
        <dbReference type="Proteomes" id="UP000275456"/>
    </source>
</evidence>
<feature type="domain" description="HNH nuclease" evidence="2">
    <location>
        <begin position="368"/>
        <end position="420"/>
    </location>
</feature>
<dbReference type="AlphaFoldDB" id="A0A3N2AS92"/>
<evidence type="ECO:0000256" key="1">
    <source>
        <dbReference type="SAM" id="MobiDB-lite"/>
    </source>
</evidence>
<dbReference type="EMBL" id="RKHJ01000001">
    <property type="protein sequence ID" value="ROR65921.1"/>
    <property type="molecule type" value="Genomic_DNA"/>
</dbReference>
<feature type="region of interest" description="Disordered" evidence="1">
    <location>
        <begin position="246"/>
        <end position="266"/>
    </location>
</feature>
<dbReference type="SMART" id="SM00507">
    <property type="entry name" value="HNHc"/>
    <property type="match status" value="1"/>
</dbReference>
<dbReference type="CDD" id="cd00085">
    <property type="entry name" value="HNHc"/>
    <property type="match status" value="1"/>
</dbReference>
<keyword evidence="4" id="KW-1185">Reference proteome</keyword>
<feature type="compositionally biased region" description="Basic residues" evidence="1">
    <location>
        <begin position="516"/>
        <end position="530"/>
    </location>
</feature>
<dbReference type="RefSeq" id="WP_170165555.1">
    <property type="nucleotide sequence ID" value="NZ_RKHJ01000001.1"/>
</dbReference>
<gene>
    <name evidence="3" type="ORF">EDD26_1292</name>
</gene>
<feature type="region of interest" description="Disordered" evidence="1">
    <location>
        <begin position="493"/>
        <end position="545"/>
    </location>
</feature>
<comment type="caution">
    <text evidence="3">The sequence shown here is derived from an EMBL/GenBank/DDBJ whole genome shotgun (WGS) entry which is preliminary data.</text>
</comment>
<dbReference type="Pfam" id="PF13391">
    <property type="entry name" value="HNH_2"/>
    <property type="match status" value="1"/>
</dbReference>
<dbReference type="Pfam" id="PF02720">
    <property type="entry name" value="DUF222"/>
    <property type="match status" value="1"/>
</dbReference>
<accession>A0A3N2AS92</accession>
<reference evidence="3 4" key="1">
    <citation type="submission" date="2018-11" db="EMBL/GenBank/DDBJ databases">
        <title>Sequencing the genomes of 1000 actinobacteria strains.</title>
        <authorList>
            <person name="Klenk H.-P."/>
        </authorList>
    </citation>
    <scope>NUCLEOTIDE SEQUENCE [LARGE SCALE GENOMIC DNA]</scope>
    <source>
        <strain evidence="3 4">DSM 9580</strain>
    </source>
</reference>
<dbReference type="Proteomes" id="UP000275456">
    <property type="component" value="Unassembled WGS sequence"/>
</dbReference>
<organism evidence="3 4">
    <name type="scientific">Agrococcus jenensis</name>
    <dbReference type="NCBI Taxonomy" id="46353"/>
    <lineage>
        <taxon>Bacteria</taxon>
        <taxon>Bacillati</taxon>
        <taxon>Actinomycetota</taxon>
        <taxon>Actinomycetes</taxon>
        <taxon>Micrococcales</taxon>
        <taxon>Microbacteriaceae</taxon>
        <taxon>Agrococcus</taxon>
    </lineage>
</organism>
<evidence type="ECO:0000259" key="2">
    <source>
        <dbReference type="SMART" id="SM00507"/>
    </source>
</evidence>
<dbReference type="InterPro" id="IPR003870">
    <property type="entry name" value="DUF222"/>
</dbReference>